<evidence type="ECO:0000313" key="3">
    <source>
        <dbReference type="EMBL" id="KAK1771865.1"/>
    </source>
</evidence>
<protein>
    <recommendedName>
        <fullName evidence="2">Smr domain-containing protein</fullName>
    </recommendedName>
</protein>
<dbReference type="InterPro" id="IPR052772">
    <property type="entry name" value="Endo/PolyKinase_Domain-Protein"/>
</dbReference>
<feature type="region of interest" description="Disordered" evidence="1">
    <location>
        <begin position="235"/>
        <end position="282"/>
    </location>
</feature>
<feature type="domain" description="Smr" evidence="2">
    <location>
        <begin position="372"/>
        <end position="456"/>
    </location>
</feature>
<comment type="caution">
    <text evidence="3">The sequence shown here is derived from an EMBL/GenBank/DDBJ whole genome shotgun (WGS) entry which is preliminary data.</text>
</comment>
<dbReference type="SUPFAM" id="SSF160443">
    <property type="entry name" value="SMR domain-like"/>
    <property type="match status" value="1"/>
</dbReference>
<evidence type="ECO:0000313" key="4">
    <source>
        <dbReference type="Proteomes" id="UP001244011"/>
    </source>
</evidence>
<dbReference type="GO" id="GO:0004519">
    <property type="term" value="F:endonuclease activity"/>
    <property type="evidence" value="ECO:0007669"/>
    <property type="project" value="TreeGrafter"/>
</dbReference>
<dbReference type="EMBL" id="MU838998">
    <property type="protein sequence ID" value="KAK1771865.1"/>
    <property type="molecule type" value="Genomic_DNA"/>
</dbReference>
<dbReference type="PROSITE" id="PS50828">
    <property type="entry name" value="SMR"/>
    <property type="match status" value="1"/>
</dbReference>
<name>A0AAJ0C8F2_9PEZI</name>
<dbReference type="PANTHER" id="PTHR46535:SF1">
    <property type="entry name" value="NEDD4-BINDING PROTEIN 2"/>
    <property type="match status" value="1"/>
</dbReference>
<dbReference type="GO" id="GO:0005634">
    <property type="term" value="C:nucleus"/>
    <property type="evidence" value="ECO:0007669"/>
    <property type="project" value="TreeGrafter"/>
</dbReference>
<dbReference type="Gene3D" id="3.30.1370.110">
    <property type="match status" value="1"/>
</dbReference>
<evidence type="ECO:0000259" key="2">
    <source>
        <dbReference type="PROSITE" id="PS50828"/>
    </source>
</evidence>
<dbReference type="AlphaFoldDB" id="A0AAJ0C8F2"/>
<dbReference type="Proteomes" id="UP001244011">
    <property type="component" value="Unassembled WGS sequence"/>
</dbReference>
<proteinExistence type="predicted"/>
<reference evidence="3" key="1">
    <citation type="submission" date="2023-06" db="EMBL/GenBank/DDBJ databases">
        <title>Genome-scale phylogeny and comparative genomics of the fungal order Sordariales.</title>
        <authorList>
            <consortium name="Lawrence Berkeley National Laboratory"/>
            <person name="Hensen N."/>
            <person name="Bonometti L."/>
            <person name="Westerberg I."/>
            <person name="Brannstrom I.O."/>
            <person name="Guillou S."/>
            <person name="Cros-Aarteil S."/>
            <person name="Calhoun S."/>
            <person name="Haridas S."/>
            <person name="Kuo A."/>
            <person name="Mondo S."/>
            <person name="Pangilinan J."/>
            <person name="Riley R."/>
            <person name="Labutti K."/>
            <person name="Andreopoulos B."/>
            <person name="Lipzen A."/>
            <person name="Chen C."/>
            <person name="Yanf M."/>
            <person name="Daum C."/>
            <person name="Ng V."/>
            <person name="Clum A."/>
            <person name="Steindorff A."/>
            <person name="Ohm R."/>
            <person name="Martin F."/>
            <person name="Silar P."/>
            <person name="Natvig D."/>
            <person name="Lalanne C."/>
            <person name="Gautier V."/>
            <person name="Ament-Velasquez S.L."/>
            <person name="Kruys A."/>
            <person name="Hutchinson M.I."/>
            <person name="Powell A.J."/>
            <person name="Barry K."/>
            <person name="Miller A.N."/>
            <person name="Grigoriev I.V."/>
            <person name="Debuchy R."/>
            <person name="Gladieux P."/>
            <person name="Thoren M.H."/>
            <person name="Johannesson H."/>
        </authorList>
    </citation>
    <scope>NUCLEOTIDE SEQUENCE</scope>
    <source>
        <strain evidence="3">8032-3</strain>
    </source>
</reference>
<keyword evidence="4" id="KW-1185">Reference proteome</keyword>
<organism evidence="3 4">
    <name type="scientific">Phialemonium atrogriseum</name>
    <dbReference type="NCBI Taxonomy" id="1093897"/>
    <lineage>
        <taxon>Eukaryota</taxon>
        <taxon>Fungi</taxon>
        <taxon>Dikarya</taxon>
        <taxon>Ascomycota</taxon>
        <taxon>Pezizomycotina</taxon>
        <taxon>Sordariomycetes</taxon>
        <taxon>Sordariomycetidae</taxon>
        <taxon>Cephalothecales</taxon>
        <taxon>Cephalothecaceae</taxon>
        <taxon>Phialemonium</taxon>
    </lineage>
</organism>
<accession>A0AAJ0C8F2</accession>
<sequence length="456" mass="49967">MGDLIDTGDGEDNVENVMQRLIDEFSASLDTSLIHAIASDHDIPTSYNQIRNLLLPLAENALIEEATGFDPSGLASLSDLASLRFDDTTDDTIPVSQSSGTEVTTSNSDHSDVLEALRFTDETDLSEDEKIAGLRTIFSNFQDHTIRFVLKQAGGDIERAFDELLNRQYLDENGELAKGVDGFYLPGEETRRKKAGERVTQQKSRPAKLQVEYSVTPHLQDVDELEGAQGFVKLRPRPGAQSSKSVVQRTVAKPSLPLPPLVQRPDGYTSQQGRKANGPMPATTGWQVVAKKQRAITPATAAPVDPALAETVPRSNAQTAATLRRKGASNPLYRQAAGVYAERIREDRRAAQEAASVSYNQLVDSQSTPLKIDLHGVPVIDGVRIAKNRVRRWWEALNEEDRERKATAYGFTVVTGVGHHCSGGVSRLRQAVGTALKNDGWKMQVFTGEFFVTGRT</sequence>
<gene>
    <name evidence="3" type="ORF">QBC33DRAFT_525047</name>
</gene>
<evidence type="ECO:0000256" key="1">
    <source>
        <dbReference type="SAM" id="MobiDB-lite"/>
    </source>
</evidence>
<dbReference type="PANTHER" id="PTHR46535">
    <property type="entry name" value="NEDD4-BINDING PROTEIN 2"/>
    <property type="match status" value="1"/>
</dbReference>
<dbReference type="InterPro" id="IPR003892">
    <property type="entry name" value="CUE"/>
</dbReference>
<dbReference type="InterPro" id="IPR036063">
    <property type="entry name" value="Smr_dom_sf"/>
</dbReference>
<dbReference type="Pfam" id="PF02845">
    <property type="entry name" value="CUE"/>
    <property type="match status" value="1"/>
</dbReference>
<dbReference type="GeneID" id="85309961"/>
<dbReference type="GO" id="GO:0043130">
    <property type="term" value="F:ubiquitin binding"/>
    <property type="evidence" value="ECO:0007669"/>
    <property type="project" value="InterPro"/>
</dbReference>
<dbReference type="InterPro" id="IPR002625">
    <property type="entry name" value="Smr_dom"/>
</dbReference>
<dbReference type="CDD" id="cd14279">
    <property type="entry name" value="CUE"/>
    <property type="match status" value="1"/>
</dbReference>
<dbReference type="Gene3D" id="1.10.8.10">
    <property type="entry name" value="DNA helicase RuvA subunit, C-terminal domain"/>
    <property type="match status" value="1"/>
</dbReference>
<dbReference type="SUPFAM" id="SSF46934">
    <property type="entry name" value="UBA-like"/>
    <property type="match status" value="1"/>
</dbReference>
<dbReference type="InterPro" id="IPR009060">
    <property type="entry name" value="UBA-like_sf"/>
</dbReference>
<dbReference type="RefSeq" id="XP_060288078.1">
    <property type="nucleotide sequence ID" value="XM_060426774.1"/>
</dbReference>